<keyword evidence="1" id="KW-1133">Transmembrane helix</keyword>
<sequence>MPSHSLRSWKIWLLAAVAVLASGWMEYNLIHVILVLTGRFPLFEGAAQAVLATLLLAALSAVTVEGWKFAALAGPLKRDWSAWAPFGLAFGTFQAIGVVVTWTLQRLTVGEMMGGFSPLLLVVAAKVGLIHAALGWLAAAAARPPGGPRLAFGAVVLATVLFALLPLRLASYLVPLPELLFQAEFWLQLAMVAGFAALAWRAFAATPVEPGPARRILATLLGVAGLTALGLGLAVLLVRNDPAPVLLVAAGLAFLVWMIHQQRRRGGMRRVG</sequence>
<dbReference type="Proteomes" id="UP000188879">
    <property type="component" value="Unassembled WGS sequence"/>
</dbReference>
<feature type="transmembrane region" description="Helical" evidence="1">
    <location>
        <begin position="46"/>
        <end position="70"/>
    </location>
</feature>
<protein>
    <submittedName>
        <fullName evidence="2">Uncharacterized protein</fullName>
    </submittedName>
</protein>
<accession>A0A1V2H0Q1</accession>
<feature type="transmembrane region" description="Helical" evidence="1">
    <location>
        <begin position="216"/>
        <end position="237"/>
    </location>
</feature>
<keyword evidence="1" id="KW-0472">Membrane</keyword>
<keyword evidence="1" id="KW-0812">Transmembrane</keyword>
<gene>
    <name evidence="2" type="ORF">BKE38_15280</name>
</gene>
<proteinExistence type="predicted"/>
<feature type="transmembrane region" description="Helical" evidence="1">
    <location>
        <begin position="116"/>
        <end position="138"/>
    </location>
</feature>
<feature type="transmembrane region" description="Helical" evidence="1">
    <location>
        <begin position="150"/>
        <end position="173"/>
    </location>
</feature>
<feature type="transmembrane region" description="Helical" evidence="1">
    <location>
        <begin position="243"/>
        <end position="260"/>
    </location>
</feature>
<feature type="transmembrane region" description="Helical" evidence="1">
    <location>
        <begin position="12"/>
        <end position="34"/>
    </location>
</feature>
<comment type="caution">
    <text evidence="2">The sequence shown here is derived from an EMBL/GenBank/DDBJ whole genome shotgun (WGS) entry which is preliminary data.</text>
</comment>
<evidence type="ECO:0000313" key="3">
    <source>
        <dbReference type="Proteomes" id="UP000188879"/>
    </source>
</evidence>
<feature type="transmembrane region" description="Helical" evidence="1">
    <location>
        <begin position="185"/>
        <end position="204"/>
    </location>
</feature>
<reference evidence="2 3" key="1">
    <citation type="submission" date="2016-10" db="EMBL/GenBank/DDBJ databases">
        <title>Draft Genome sequence of Roseomonas sp. strain M3.</title>
        <authorList>
            <person name="Subhash Y."/>
            <person name="Lee S."/>
        </authorList>
    </citation>
    <scope>NUCLEOTIDE SEQUENCE [LARGE SCALE GENOMIC DNA]</scope>
    <source>
        <strain evidence="2 3">M3</strain>
    </source>
</reference>
<keyword evidence="3" id="KW-1185">Reference proteome</keyword>
<organism evidence="2 3">
    <name type="scientific">Teichococcus deserti</name>
    <dbReference type="NCBI Taxonomy" id="1817963"/>
    <lineage>
        <taxon>Bacteria</taxon>
        <taxon>Pseudomonadati</taxon>
        <taxon>Pseudomonadota</taxon>
        <taxon>Alphaproteobacteria</taxon>
        <taxon>Acetobacterales</taxon>
        <taxon>Roseomonadaceae</taxon>
        <taxon>Roseomonas</taxon>
    </lineage>
</organism>
<dbReference type="RefSeq" id="WP_076958205.1">
    <property type="nucleotide sequence ID" value="NZ_MLCO01000150.1"/>
</dbReference>
<dbReference type="AlphaFoldDB" id="A0A1V2H0Q1"/>
<dbReference type="EMBL" id="MLCO01000150">
    <property type="protein sequence ID" value="ONG51894.1"/>
    <property type="molecule type" value="Genomic_DNA"/>
</dbReference>
<evidence type="ECO:0000256" key="1">
    <source>
        <dbReference type="SAM" id="Phobius"/>
    </source>
</evidence>
<evidence type="ECO:0000313" key="2">
    <source>
        <dbReference type="EMBL" id="ONG51894.1"/>
    </source>
</evidence>
<name>A0A1V2H0Q1_9PROT</name>
<feature type="transmembrane region" description="Helical" evidence="1">
    <location>
        <begin position="82"/>
        <end position="104"/>
    </location>
</feature>